<dbReference type="KEGG" id="gey:QMQ05_13960"/>
<feature type="domain" description="Tyrosine specific protein phosphatases" evidence="2">
    <location>
        <begin position="115"/>
        <end position="160"/>
    </location>
</feature>
<dbReference type="PROSITE" id="PS00383">
    <property type="entry name" value="TYR_PHOSPHATASE_1"/>
    <property type="match status" value="1"/>
</dbReference>
<evidence type="ECO:0000313" key="4">
    <source>
        <dbReference type="Proteomes" id="UP001486888"/>
    </source>
</evidence>
<reference evidence="3 4" key="1">
    <citation type="submission" date="2023-05" db="EMBL/GenBank/DDBJ databases">
        <title>Glutamicibacter sp. B1, complete genome.</title>
        <authorList>
            <person name="Long Y.H."/>
            <person name="Fang T."/>
            <person name="Li X.Y."/>
        </authorList>
    </citation>
    <scope>NUCLEOTIDE SEQUENCE [LARGE SCALE GENOMIC DNA]</scope>
    <source>
        <strain evidence="3 4">B1</strain>
    </source>
</reference>
<dbReference type="Pfam" id="PF13350">
    <property type="entry name" value="Y_phosphatase3"/>
    <property type="match status" value="1"/>
</dbReference>
<dbReference type="EMBL" id="CP125942">
    <property type="protein sequence ID" value="XAO45436.1"/>
    <property type="molecule type" value="Genomic_DNA"/>
</dbReference>
<dbReference type="GO" id="GO:0004725">
    <property type="term" value="F:protein tyrosine phosphatase activity"/>
    <property type="evidence" value="ECO:0007669"/>
    <property type="project" value="UniProtKB-EC"/>
</dbReference>
<dbReference type="InterPro" id="IPR000387">
    <property type="entry name" value="Tyr_Pase_dom"/>
</dbReference>
<keyword evidence="3" id="KW-0378">Hydrolase</keyword>
<protein>
    <submittedName>
        <fullName evidence="3">Tyrosine-protein phosphatase</fullName>
        <ecNumber evidence="3">3.1.3.48</ecNumber>
    </submittedName>
</protein>
<evidence type="ECO:0000313" key="3">
    <source>
        <dbReference type="EMBL" id="XAO45436.1"/>
    </source>
</evidence>
<accession>A0AAU6WDU9</accession>
<dbReference type="AlphaFoldDB" id="A0AAU6WDU9"/>
<evidence type="ECO:0000256" key="1">
    <source>
        <dbReference type="ARBA" id="ARBA00009580"/>
    </source>
</evidence>
<name>A0AAU6WDU9_9MICC</name>
<dbReference type="InterPro" id="IPR026893">
    <property type="entry name" value="Tyr/Ser_Pase_IphP-type"/>
</dbReference>
<dbReference type="InterPro" id="IPR016130">
    <property type="entry name" value="Tyr_Pase_AS"/>
</dbReference>
<keyword evidence="4" id="KW-1185">Reference proteome</keyword>
<dbReference type="EC" id="3.1.3.48" evidence="3"/>
<dbReference type="PANTHER" id="PTHR31126:SF1">
    <property type="entry name" value="TYROSINE SPECIFIC PROTEIN PHOSPHATASES DOMAIN-CONTAINING PROTEIN"/>
    <property type="match status" value="1"/>
</dbReference>
<dbReference type="PANTHER" id="PTHR31126">
    <property type="entry name" value="TYROSINE-PROTEIN PHOSPHATASE"/>
    <property type="match status" value="1"/>
</dbReference>
<gene>
    <name evidence="3" type="ORF">QMQ05_13960</name>
</gene>
<comment type="similarity">
    <text evidence="1">Belongs to the protein-tyrosine phosphatase family.</text>
</comment>
<evidence type="ECO:0000259" key="2">
    <source>
        <dbReference type="PROSITE" id="PS50056"/>
    </source>
</evidence>
<sequence length="246" mass="25904">MHNPTTLSLDGLVNFRDLGGITTAHGTIRPGVLFRSESVSDLSATGRQDLASGSIRTVIDLRSEAEVQRAPGLATDSLTPRLVALPLLDGAMPTSVTQLPTLETIYQQLVTESGAAFARAAGTVADAEGGVLIHCTAGKDRTGLAVALTLLAVGADLDQVRADYIVSSQHLAGAWAERMLAGARAHGVEIPDTEAARELIFGTSQNAFDAAMDRVYEGFGSAQGYLLRHGLLDDQLERLAVRLVES</sequence>
<dbReference type="RefSeq" id="WP_345470951.1">
    <property type="nucleotide sequence ID" value="NZ_CP125942.1"/>
</dbReference>
<dbReference type="Proteomes" id="UP001486888">
    <property type="component" value="Chromosome"/>
</dbReference>
<proteinExistence type="inferred from homology"/>
<dbReference type="PROSITE" id="PS50056">
    <property type="entry name" value="TYR_PHOSPHATASE_2"/>
    <property type="match status" value="1"/>
</dbReference>
<organism evidence="3 4">
    <name type="scientific">Glutamicibacter ectropisis</name>
    <dbReference type="NCBI Taxonomy" id="3046593"/>
    <lineage>
        <taxon>Bacteria</taxon>
        <taxon>Bacillati</taxon>
        <taxon>Actinomycetota</taxon>
        <taxon>Actinomycetes</taxon>
        <taxon>Micrococcales</taxon>
        <taxon>Micrococcaceae</taxon>
        <taxon>Glutamicibacter</taxon>
    </lineage>
</organism>
<dbReference type="Gene3D" id="3.90.190.10">
    <property type="entry name" value="Protein tyrosine phosphatase superfamily"/>
    <property type="match status" value="1"/>
</dbReference>
<dbReference type="SUPFAM" id="SSF52799">
    <property type="entry name" value="(Phosphotyrosine protein) phosphatases II"/>
    <property type="match status" value="1"/>
</dbReference>
<dbReference type="InterPro" id="IPR029021">
    <property type="entry name" value="Prot-tyrosine_phosphatase-like"/>
</dbReference>